<dbReference type="EMBL" id="NTBI01000006">
    <property type="protein sequence ID" value="PAX16669.1"/>
    <property type="molecule type" value="Genomic_DNA"/>
</dbReference>
<name>A0A2A2T649_9BURK</name>
<dbReference type="AlphaFoldDB" id="A0A2A2T649"/>
<reference evidence="1 2" key="1">
    <citation type="submission" date="2017-08" db="EMBL/GenBank/DDBJ databases">
        <title>WGS of Clinical strains of the CDC Group NO-1 linked to zoonotic infections in humans.</title>
        <authorList>
            <person name="Bernier A.-M."/>
            <person name="Bernard K."/>
        </authorList>
    </citation>
    <scope>NUCLEOTIDE SEQUENCE [LARGE SCALE GENOMIC DNA]</scope>
    <source>
        <strain evidence="1 2">NML91-0035</strain>
    </source>
</reference>
<gene>
    <name evidence="1" type="ORF">CLI92_08005</name>
</gene>
<protein>
    <submittedName>
        <fullName evidence="1">Uncharacterized protein</fullName>
    </submittedName>
</protein>
<evidence type="ECO:0000313" key="1">
    <source>
        <dbReference type="EMBL" id="PAX16669.1"/>
    </source>
</evidence>
<proteinExistence type="predicted"/>
<dbReference type="Proteomes" id="UP000217780">
    <property type="component" value="Unassembled WGS sequence"/>
</dbReference>
<organism evidence="1 2">
    <name type="scientific">Vandammella animalimorsus</name>
    <dbReference type="NCBI Taxonomy" id="2029117"/>
    <lineage>
        <taxon>Bacteria</taxon>
        <taxon>Pseudomonadati</taxon>
        <taxon>Pseudomonadota</taxon>
        <taxon>Betaproteobacteria</taxon>
        <taxon>Burkholderiales</taxon>
        <taxon>Comamonadaceae</taxon>
        <taxon>Vandammella</taxon>
    </lineage>
</organism>
<evidence type="ECO:0000313" key="2">
    <source>
        <dbReference type="Proteomes" id="UP000217780"/>
    </source>
</evidence>
<accession>A0A2A2T649</accession>
<comment type="caution">
    <text evidence="1">The sequence shown here is derived from an EMBL/GenBank/DDBJ whole genome shotgun (WGS) entry which is preliminary data.</text>
</comment>
<sequence>MPELQAIVSLNFWMNEHSVERQTILIVHTENTVASFKLIRDIIVINSRYFYIDNLLHNKGCRKIKFITNFTRDFLSVFSFQSYSTIELRNTFRQNTSPHLRFILKEIDYEITGFIREFRDA</sequence>